<sequence>MKKVITCLIFDDFETLDLFGVVEVFGRLPDIYHCQFVSL</sequence>
<evidence type="ECO:0000313" key="1">
    <source>
        <dbReference type="EMBL" id="STZ04842.1"/>
    </source>
</evidence>
<dbReference type="InterPro" id="IPR029062">
    <property type="entry name" value="Class_I_gatase-like"/>
</dbReference>
<gene>
    <name evidence="1" type="ORF">NCTC10465_02297</name>
</gene>
<evidence type="ECO:0008006" key="3">
    <source>
        <dbReference type="Google" id="ProtNLM"/>
    </source>
</evidence>
<dbReference type="EMBL" id="UGPY01000003">
    <property type="protein sequence ID" value="STZ04842.1"/>
    <property type="molecule type" value="Genomic_DNA"/>
</dbReference>
<evidence type="ECO:0000313" key="2">
    <source>
        <dbReference type="Proteomes" id="UP000255230"/>
    </source>
</evidence>
<name>A0A378QWN8_FAUOS</name>
<dbReference type="Gene3D" id="3.40.50.880">
    <property type="match status" value="1"/>
</dbReference>
<dbReference type="Proteomes" id="UP000255230">
    <property type="component" value="Unassembled WGS sequence"/>
</dbReference>
<proteinExistence type="predicted"/>
<keyword evidence="2" id="KW-1185">Reference proteome</keyword>
<protein>
    <recommendedName>
        <fullName evidence="3">DJ-1/PfpI domain-containing protein</fullName>
    </recommendedName>
</protein>
<organism evidence="1 2">
    <name type="scientific">Faucicola osloensis</name>
    <name type="common">Moraxella osloensis</name>
    <dbReference type="NCBI Taxonomy" id="34062"/>
    <lineage>
        <taxon>Bacteria</taxon>
        <taxon>Pseudomonadati</taxon>
        <taxon>Pseudomonadota</taxon>
        <taxon>Gammaproteobacteria</taxon>
        <taxon>Moraxellales</taxon>
        <taxon>Moraxellaceae</taxon>
        <taxon>Faucicola</taxon>
    </lineage>
</organism>
<accession>A0A378QWN8</accession>
<dbReference type="AlphaFoldDB" id="A0A378QWN8"/>
<reference evidence="1 2" key="1">
    <citation type="submission" date="2018-06" db="EMBL/GenBank/DDBJ databases">
        <authorList>
            <consortium name="Pathogen Informatics"/>
            <person name="Doyle S."/>
        </authorList>
    </citation>
    <scope>NUCLEOTIDE SEQUENCE [LARGE SCALE GENOMIC DNA]</scope>
    <source>
        <strain evidence="1 2">NCTC10465</strain>
    </source>
</reference>